<protein>
    <recommendedName>
        <fullName evidence="5">General secretion pathway protein M</fullName>
    </recommendedName>
</protein>
<comment type="caution">
    <text evidence="3">The sequence shown here is derived from an EMBL/GenBank/DDBJ whole genome shotgun (WGS) entry which is preliminary data.</text>
</comment>
<sequence>MIKPGSLISRFMVLLIIGGLVLLIWIAVLSPLVTWRNQAQSNLLSAQTELARLERSIAQLQIEQTRLSADDATSILWMASQSGEATARVQANLSTMARQSGVNLRSISPVRARELAFSQAVAFRMESEATLDQVVSLLRAIEYSTPPLVIERANLRRLARPTRTSDQPLMFFQLEILAPVIMNENAR</sequence>
<dbReference type="EMBL" id="JABUFE010000024">
    <property type="protein sequence ID" value="NSX56913.1"/>
    <property type="molecule type" value="Genomic_DNA"/>
</dbReference>
<name>A0ABX2IVH9_9RHOB</name>
<evidence type="ECO:0000256" key="1">
    <source>
        <dbReference type="SAM" id="Coils"/>
    </source>
</evidence>
<dbReference type="RefSeq" id="WP_174140063.1">
    <property type="nucleotide sequence ID" value="NZ_JABUFE010000024.1"/>
</dbReference>
<keyword evidence="4" id="KW-1185">Reference proteome</keyword>
<dbReference type="InterPro" id="IPR034756">
    <property type="entry name" value="T2SSM_b"/>
</dbReference>
<organism evidence="3 4">
    <name type="scientific">Parasulfitobacter algicola</name>
    <dbReference type="NCBI Taxonomy" id="2614809"/>
    <lineage>
        <taxon>Bacteria</taxon>
        <taxon>Pseudomonadati</taxon>
        <taxon>Pseudomonadota</taxon>
        <taxon>Alphaproteobacteria</taxon>
        <taxon>Rhodobacterales</taxon>
        <taxon>Roseobacteraceae</taxon>
        <taxon>Parasulfitobacter</taxon>
    </lineage>
</organism>
<proteinExistence type="predicted"/>
<accession>A0ABX2IVH9</accession>
<evidence type="ECO:0000313" key="3">
    <source>
        <dbReference type="EMBL" id="NSX56913.1"/>
    </source>
</evidence>
<dbReference type="NCBIfam" id="NF040576">
    <property type="entry name" value="T2SS_GspM_XpsM"/>
    <property type="match status" value="1"/>
</dbReference>
<evidence type="ECO:0008006" key="5">
    <source>
        <dbReference type="Google" id="ProtNLM"/>
    </source>
</evidence>
<keyword evidence="2" id="KW-1133">Transmembrane helix</keyword>
<evidence type="ECO:0000313" key="4">
    <source>
        <dbReference type="Proteomes" id="UP000777935"/>
    </source>
</evidence>
<evidence type="ECO:0000256" key="2">
    <source>
        <dbReference type="SAM" id="Phobius"/>
    </source>
</evidence>
<reference evidence="3 4" key="1">
    <citation type="submission" date="2020-06" db="EMBL/GenBank/DDBJ databases">
        <title>Sulfitobacter algicola sp. nov., isolated from green algae.</title>
        <authorList>
            <person name="Wang C."/>
        </authorList>
    </citation>
    <scope>NUCLEOTIDE SEQUENCE [LARGE SCALE GENOMIC DNA]</scope>
    <source>
        <strain evidence="3 4">1151</strain>
    </source>
</reference>
<dbReference type="Proteomes" id="UP000777935">
    <property type="component" value="Unassembled WGS sequence"/>
</dbReference>
<keyword evidence="2" id="KW-0472">Membrane</keyword>
<feature type="coiled-coil region" evidence="1">
    <location>
        <begin position="36"/>
        <end position="70"/>
    </location>
</feature>
<keyword evidence="2" id="KW-0812">Transmembrane</keyword>
<keyword evidence="1" id="KW-0175">Coiled coil</keyword>
<gene>
    <name evidence="3" type="ORF">HRQ87_19210</name>
</gene>
<feature type="transmembrane region" description="Helical" evidence="2">
    <location>
        <begin position="12"/>
        <end position="35"/>
    </location>
</feature>
<dbReference type="Pfam" id="PF10741">
    <property type="entry name" value="T2SSM_b"/>
    <property type="match status" value="1"/>
</dbReference>